<dbReference type="AlphaFoldDB" id="A0A392RGK7"/>
<feature type="compositionally biased region" description="Basic and acidic residues" evidence="1">
    <location>
        <begin position="1"/>
        <end position="10"/>
    </location>
</feature>
<dbReference type="Proteomes" id="UP000265520">
    <property type="component" value="Unassembled WGS sequence"/>
</dbReference>
<feature type="compositionally biased region" description="Polar residues" evidence="1">
    <location>
        <begin position="11"/>
        <end position="30"/>
    </location>
</feature>
<proteinExistence type="predicted"/>
<feature type="compositionally biased region" description="Basic residues" evidence="1">
    <location>
        <begin position="52"/>
        <end position="64"/>
    </location>
</feature>
<evidence type="ECO:0000313" key="2">
    <source>
        <dbReference type="EMBL" id="MCI35711.1"/>
    </source>
</evidence>
<protein>
    <submittedName>
        <fullName evidence="2">Retrovirus-related pol polyprotein from transposon TNT 1-94</fullName>
    </submittedName>
</protein>
<keyword evidence="3" id="KW-1185">Reference proteome</keyword>
<evidence type="ECO:0000256" key="1">
    <source>
        <dbReference type="SAM" id="MobiDB-lite"/>
    </source>
</evidence>
<feature type="region of interest" description="Disordered" evidence="1">
    <location>
        <begin position="1"/>
        <end position="64"/>
    </location>
</feature>
<name>A0A392RGK7_9FABA</name>
<reference evidence="2 3" key="1">
    <citation type="journal article" date="2018" name="Front. Plant Sci.">
        <title>Red Clover (Trifolium pratense) and Zigzag Clover (T. medium) - A Picture of Genomic Similarities and Differences.</title>
        <authorList>
            <person name="Dluhosova J."/>
            <person name="Istvanek J."/>
            <person name="Nedelnik J."/>
            <person name="Repkova J."/>
        </authorList>
    </citation>
    <scope>NUCLEOTIDE SEQUENCE [LARGE SCALE GENOMIC DNA]</scope>
    <source>
        <strain evidence="3">cv. 10/8</strain>
        <tissue evidence="2">Leaf</tissue>
    </source>
</reference>
<organism evidence="2 3">
    <name type="scientific">Trifolium medium</name>
    <dbReference type="NCBI Taxonomy" id="97028"/>
    <lineage>
        <taxon>Eukaryota</taxon>
        <taxon>Viridiplantae</taxon>
        <taxon>Streptophyta</taxon>
        <taxon>Embryophyta</taxon>
        <taxon>Tracheophyta</taxon>
        <taxon>Spermatophyta</taxon>
        <taxon>Magnoliopsida</taxon>
        <taxon>eudicotyledons</taxon>
        <taxon>Gunneridae</taxon>
        <taxon>Pentapetalae</taxon>
        <taxon>rosids</taxon>
        <taxon>fabids</taxon>
        <taxon>Fabales</taxon>
        <taxon>Fabaceae</taxon>
        <taxon>Papilionoideae</taxon>
        <taxon>50 kb inversion clade</taxon>
        <taxon>NPAAA clade</taxon>
        <taxon>Hologalegina</taxon>
        <taxon>IRL clade</taxon>
        <taxon>Trifolieae</taxon>
        <taxon>Trifolium</taxon>
    </lineage>
</organism>
<accession>A0A392RGK7</accession>
<comment type="caution">
    <text evidence="2">The sequence shown here is derived from an EMBL/GenBank/DDBJ whole genome shotgun (WGS) entry which is preliminary data.</text>
</comment>
<feature type="non-terminal residue" evidence="2">
    <location>
        <position position="1"/>
    </location>
</feature>
<dbReference type="EMBL" id="LXQA010226153">
    <property type="protein sequence ID" value="MCI35711.1"/>
    <property type="molecule type" value="Genomic_DNA"/>
</dbReference>
<sequence>QEAQFEKFKQELSNPSVSANVAHTEAQASDSHYETDSNEVGTEHYNVVASKGRGRGKGRGGKSR</sequence>
<evidence type="ECO:0000313" key="3">
    <source>
        <dbReference type="Proteomes" id="UP000265520"/>
    </source>
</evidence>